<evidence type="ECO:0000313" key="4">
    <source>
        <dbReference type="Proteomes" id="UP001396334"/>
    </source>
</evidence>
<keyword evidence="2" id="KW-0812">Transmembrane</keyword>
<dbReference type="PANTHER" id="PTHR33868:SF2">
    <property type="entry name" value="EXPRESSED PROTEIN"/>
    <property type="match status" value="1"/>
</dbReference>
<gene>
    <name evidence="3" type="ORF">V6N11_034592</name>
</gene>
<sequence>MAAAEARAVWQRTANRFFVQEDAKRAPKLACCQSSSASKQADSCPIGVAGAHDQPAEGFLPLNRTPSHPNLPSDMRWWLQLQPSYGPQKGSTNELLNALEDGVESLKSEVKSPSDVSRVHQEDARDASGAGRKRNYEYSLDSAETMINCEFLEMESIECDVSKKTNDFSHDLGSPWFGGGKAEPWWRMTDKDELASFVAKKSLDFIENCDLPRPQKMHVRRYSRKHSGSFGGDEVSASAWKSQTDPVPIPIVNADVQCASNASFSTTEKDFMEQGTESGPTKAQLLEALCHSQTRAREAEKAAKQAYAEKEHVIKLIFKQASQIYAHKQWFKMLQLDALYLQIKNNEQPVSTLFPLVLPWTSYTSFKSRKSLQKTRKGRQGKQSQPRPSITTCAVAFALGLSLVSAGLLLGWTVGRMLPF</sequence>
<name>A0ABR2NDT7_9ROSI</name>
<keyword evidence="4" id="KW-1185">Reference proteome</keyword>
<dbReference type="PANTHER" id="PTHR33868">
    <property type="entry name" value="EXPRESSED PROTEIN"/>
    <property type="match status" value="1"/>
</dbReference>
<feature type="compositionally biased region" description="Basic and acidic residues" evidence="1">
    <location>
        <begin position="106"/>
        <end position="126"/>
    </location>
</feature>
<evidence type="ECO:0000313" key="3">
    <source>
        <dbReference type="EMBL" id="KAK8974223.1"/>
    </source>
</evidence>
<organism evidence="3 4">
    <name type="scientific">Hibiscus sabdariffa</name>
    <name type="common">roselle</name>
    <dbReference type="NCBI Taxonomy" id="183260"/>
    <lineage>
        <taxon>Eukaryota</taxon>
        <taxon>Viridiplantae</taxon>
        <taxon>Streptophyta</taxon>
        <taxon>Embryophyta</taxon>
        <taxon>Tracheophyta</taxon>
        <taxon>Spermatophyta</taxon>
        <taxon>Magnoliopsida</taxon>
        <taxon>eudicotyledons</taxon>
        <taxon>Gunneridae</taxon>
        <taxon>Pentapetalae</taxon>
        <taxon>rosids</taxon>
        <taxon>malvids</taxon>
        <taxon>Malvales</taxon>
        <taxon>Malvaceae</taxon>
        <taxon>Malvoideae</taxon>
        <taxon>Hibiscus</taxon>
    </lineage>
</organism>
<accession>A0ABR2NDT7</accession>
<comment type="caution">
    <text evidence="3">The sequence shown here is derived from an EMBL/GenBank/DDBJ whole genome shotgun (WGS) entry which is preliminary data.</text>
</comment>
<feature type="transmembrane region" description="Helical" evidence="2">
    <location>
        <begin position="394"/>
        <end position="414"/>
    </location>
</feature>
<dbReference type="EMBL" id="JBBPBN010000171">
    <property type="protein sequence ID" value="KAK8974223.1"/>
    <property type="molecule type" value="Genomic_DNA"/>
</dbReference>
<feature type="region of interest" description="Disordered" evidence="1">
    <location>
        <begin position="106"/>
        <end position="132"/>
    </location>
</feature>
<proteinExistence type="predicted"/>
<evidence type="ECO:0000256" key="2">
    <source>
        <dbReference type="SAM" id="Phobius"/>
    </source>
</evidence>
<dbReference type="Proteomes" id="UP001396334">
    <property type="component" value="Unassembled WGS sequence"/>
</dbReference>
<keyword evidence="2" id="KW-1133">Transmembrane helix</keyword>
<evidence type="ECO:0000256" key="1">
    <source>
        <dbReference type="SAM" id="MobiDB-lite"/>
    </source>
</evidence>
<protein>
    <submittedName>
        <fullName evidence="3">Uncharacterized protein</fullName>
    </submittedName>
</protein>
<keyword evidence="2" id="KW-0472">Membrane</keyword>
<reference evidence="3 4" key="1">
    <citation type="journal article" date="2024" name="G3 (Bethesda)">
        <title>Genome assembly of Hibiscus sabdariffa L. provides insights into metabolisms of medicinal natural products.</title>
        <authorList>
            <person name="Kim T."/>
        </authorList>
    </citation>
    <scope>NUCLEOTIDE SEQUENCE [LARGE SCALE GENOMIC DNA]</scope>
    <source>
        <strain evidence="3">TK-2024</strain>
        <tissue evidence="3">Old leaves</tissue>
    </source>
</reference>